<dbReference type="InterPro" id="IPR036864">
    <property type="entry name" value="Zn2-C6_fun-type_DNA-bd_sf"/>
</dbReference>
<evidence type="ECO:0000259" key="7">
    <source>
        <dbReference type="PROSITE" id="PS50048"/>
    </source>
</evidence>
<keyword evidence="9" id="KW-1185">Reference proteome</keyword>
<dbReference type="PANTHER" id="PTHR47338">
    <property type="entry name" value="ZN(II)2CYS6 TRANSCRIPTION FACTOR (EUROFUNG)-RELATED"/>
    <property type="match status" value="1"/>
</dbReference>
<dbReference type="InterPro" id="IPR007219">
    <property type="entry name" value="XnlR_reg_dom"/>
</dbReference>
<evidence type="ECO:0000256" key="4">
    <source>
        <dbReference type="ARBA" id="ARBA00023125"/>
    </source>
</evidence>
<dbReference type="PANTHER" id="PTHR47338:SF16">
    <property type="entry name" value="TRANSCRIPTION FACTOR, PUTATIVE (AFU_ORTHOLOGUE AFUA_2G09360)-RELATED"/>
    <property type="match status" value="1"/>
</dbReference>
<keyword evidence="6" id="KW-0539">Nucleus</keyword>
<evidence type="ECO:0000313" key="9">
    <source>
        <dbReference type="Proteomes" id="UP001610335"/>
    </source>
</evidence>
<proteinExistence type="predicted"/>
<organism evidence="8 9">
    <name type="scientific">Aspergillus cavernicola</name>
    <dbReference type="NCBI Taxonomy" id="176166"/>
    <lineage>
        <taxon>Eukaryota</taxon>
        <taxon>Fungi</taxon>
        <taxon>Dikarya</taxon>
        <taxon>Ascomycota</taxon>
        <taxon>Pezizomycotina</taxon>
        <taxon>Eurotiomycetes</taxon>
        <taxon>Eurotiomycetidae</taxon>
        <taxon>Eurotiales</taxon>
        <taxon>Aspergillaceae</taxon>
        <taxon>Aspergillus</taxon>
        <taxon>Aspergillus subgen. Nidulantes</taxon>
    </lineage>
</organism>
<dbReference type="Pfam" id="PF04082">
    <property type="entry name" value="Fungal_trans"/>
    <property type="match status" value="1"/>
</dbReference>
<evidence type="ECO:0000256" key="1">
    <source>
        <dbReference type="ARBA" id="ARBA00004123"/>
    </source>
</evidence>
<dbReference type="Proteomes" id="UP001610335">
    <property type="component" value="Unassembled WGS sequence"/>
</dbReference>
<feature type="domain" description="Zn(2)-C6 fungal-type" evidence="7">
    <location>
        <begin position="15"/>
        <end position="47"/>
    </location>
</feature>
<gene>
    <name evidence="8" type="ORF">BDW59DRAFT_164775</name>
</gene>
<evidence type="ECO:0000256" key="6">
    <source>
        <dbReference type="ARBA" id="ARBA00023242"/>
    </source>
</evidence>
<accession>A0ABR4HXD3</accession>
<evidence type="ECO:0000313" key="8">
    <source>
        <dbReference type="EMBL" id="KAL2820162.1"/>
    </source>
</evidence>
<keyword evidence="5" id="KW-0804">Transcription</keyword>
<evidence type="ECO:0000256" key="2">
    <source>
        <dbReference type="ARBA" id="ARBA00022723"/>
    </source>
</evidence>
<keyword evidence="3" id="KW-0805">Transcription regulation</keyword>
<comment type="caution">
    <text evidence="8">The sequence shown here is derived from an EMBL/GenBank/DDBJ whole genome shotgun (WGS) entry which is preliminary data.</text>
</comment>
<keyword evidence="2" id="KW-0479">Metal-binding</keyword>
<evidence type="ECO:0000256" key="5">
    <source>
        <dbReference type="ARBA" id="ARBA00023163"/>
    </source>
</evidence>
<dbReference type="EMBL" id="JBFXLS010000072">
    <property type="protein sequence ID" value="KAL2820162.1"/>
    <property type="molecule type" value="Genomic_DNA"/>
</dbReference>
<dbReference type="SMART" id="SM00066">
    <property type="entry name" value="GAL4"/>
    <property type="match status" value="1"/>
</dbReference>
<evidence type="ECO:0000256" key="3">
    <source>
        <dbReference type="ARBA" id="ARBA00023015"/>
    </source>
</evidence>
<dbReference type="PROSITE" id="PS00463">
    <property type="entry name" value="ZN2_CY6_FUNGAL_1"/>
    <property type="match status" value="1"/>
</dbReference>
<comment type="subcellular location">
    <subcellularLocation>
        <location evidence="1">Nucleus</location>
    </subcellularLocation>
</comment>
<dbReference type="InterPro" id="IPR050815">
    <property type="entry name" value="TF_fung"/>
</dbReference>
<dbReference type="CDD" id="cd12148">
    <property type="entry name" value="fungal_TF_MHR"/>
    <property type="match status" value="1"/>
</dbReference>
<name>A0ABR4HXD3_9EURO</name>
<dbReference type="InterPro" id="IPR001138">
    <property type="entry name" value="Zn2Cys6_DnaBD"/>
</dbReference>
<dbReference type="PROSITE" id="PS50048">
    <property type="entry name" value="ZN2_CY6_FUNGAL_2"/>
    <property type="match status" value="1"/>
</dbReference>
<dbReference type="CDD" id="cd00067">
    <property type="entry name" value="GAL4"/>
    <property type="match status" value="1"/>
</dbReference>
<dbReference type="SUPFAM" id="SSF57701">
    <property type="entry name" value="Zn2/Cys6 DNA-binding domain"/>
    <property type="match status" value="1"/>
</dbReference>
<reference evidence="8 9" key="1">
    <citation type="submission" date="2024-07" db="EMBL/GenBank/DDBJ databases">
        <title>Section-level genome sequencing and comparative genomics of Aspergillus sections Usti and Cavernicolus.</title>
        <authorList>
            <consortium name="Lawrence Berkeley National Laboratory"/>
            <person name="Nybo J.L."/>
            <person name="Vesth T.C."/>
            <person name="Theobald S."/>
            <person name="Frisvad J.C."/>
            <person name="Larsen T.O."/>
            <person name="Kjaerboelling I."/>
            <person name="Rothschild-Mancinelli K."/>
            <person name="Lyhne E.K."/>
            <person name="Kogle M.E."/>
            <person name="Barry K."/>
            <person name="Clum A."/>
            <person name="Na H."/>
            <person name="Ledsgaard L."/>
            <person name="Lin J."/>
            <person name="Lipzen A."/>
            <person name="Kuo A."/>
            <person name="Riley R."/>
            <person name="Mondo S."/>
            <person name="LaButti K."/>
            <person name="Haridas S."/>
            <person name="Pangalinan J."/>
            <person name="Salamov A.A."/>
            <person name="Simmons B.A."/>
            <person name="Magnuson J.K."/>
            <person name="Chen J."/>
            <person name="Drula E."/>
            <person name="Henrissat B."/>
            <person name="Wiebenga A."/>
            <person name="Lubbers R.J."/>
            <person name="Gomes A.C."/>
            <person name="Makela M.R."/>
            <person name="Stajich J."/>
            <person name="Grigoriev I.V."/>
            <person name="Mortensen U.H."/>
            <person name="De vries R.P."/>
            <person name="Baker S.E."/>
            <person name="Andersen M.R."/>
        </authorList>
    </citation>
    <scope>NUCLEOTIDE SEQUENCE [LARGE SCALE GENOMIC DNA]</scope>
    <source>
        <strain evidence="8 9">CBS 600.67</strain>
    </source>
</reference>
<sequence length="601" mass="68002">MSTNYLSSRRARAGACATCRSRKRRCIPTSKGQACQLCLSLSAPCSLSLVPRPDTTIDRGGSSQTGRSRELPPALDNHLGALASREVCVELVNLYFRFIHDIPHTIFHQPSFLHRLNEGTAPMIHVYAMCALAARFSNNPIFDGIPPCDRGNGFVTEAVRLFQPEIISPSLETVQGFLLVGYYYSGEGNVDGKHIYVGLARLHAERLTPSNNPSAVHQEEFRRSWLSIHVASHWSAWDMAMEPMRLPDAPDFLPKIDDGTFRTTSAELLNVAHVQDSFRCDMWAQMARTLGIFAKINTLMRHLSRDMISFDDYCAQAAELEASLDRWTENLPPRLTWNFDNLMLLAGKQLGQIYLAMHIGCFHFRQMLFFPFLRAQAARNPGYDRAAKCKDSAAVVSSILQYSKNIKQCELDYFIYGHIGVVSSCVHLHTLLFSDDYRELSMTRQRLVSNFQYLMTLKSWWPIVDHYATHLRAFQNSCRDSMSDPFVLDNWMARFLTEHSSHLSERQLDCAQSVEPGAPMALVNRKANSSNATPARLPSIEFLTNSLSDSYELNSTREELAQWDDLSRLLHDEEVTGEALVNSALSWLLDDRYEANQPADT</sequence>
<protein>
    <recommendedName>
        <fullName evidence="7">Zn(2)-C6 fungal-type domain-containing protein</fullName>
    </recommendedName>
</protein>
<dbReference type="Gene3D" id="4.10.240.10">
    <property type="entry name" value="Zn(2)-C6 fungal-type DNA-binding domain"/>
    <property type="match status" value="1"/>
</dbReference>
<keyword evidence="4" id="KW-0238">DNA-binding</keyword>